<dbReference type="Proteomes" id="UP001262754">
    <property type="component" value="Unassembled WGS sequence"/>
</dbReference>
<feature type="transmembrane region" description="Helical" evidence="1">
    <location>
        <begin position="21"/>
        <end position="40"/>
    </location>
</feature>
<accession>A0ABU1MVP5</accession>
<comment type="caution">
    <text evidence="2">The sequence shown here is derived from an EMBL/GenBank/DDBJ whole genome shotgun (WGS) entry which is preliminary data.</text>
</comment>
<keyword evidence="3" id="KW-1185">Reference proteome</keyword>
<dbReference type="RefSeq" id="WP_255355526.1">
    <property type="nucleotide sequence ID" value="NZ_JAVDRL010000002.1"/>
</dbReference>
<keyword evidence="1" id="KW-0812">Transmembrane</keyword>
<organism evidence="2 3">
    <name type="scientific">Caulobacter rhizosphaerae</name>
    <dbReference type="NCBI Taxonomy" id="2010972"/>
    <lineage>
        <taxon>Bacteria</taxon>
        <taxon>Pseudomonadati</taxon>
        <taxon>Pseudomonadota</taxon>
        <taxon>Alphaproteobacteria</taxon>
        <taxon>Caulobacterales</taxon>
        <taxon>Caulobacteraceae</taxon>
        <taxon>Caulobacter</taxon>
    </lineage>
</organism>
<name>A0ABU1MVP5_9CAUL</name>
<evidence type="ECO:0000256" key="1">
    <source>
        <dbReference type="SAM" id="Phobius"/>
    </source>
</evidence>
<gene>
    <name evidence="2" type="ORF">J2800_000480</name>
</gene>
<reference evidence="2 3" key="1">
    <citation type="submission" date="2023-07" db="EMBL/GenBank/DDBJ databases">
        <title>Sorghum-associated microbial communities from plants grown in Nebraska, USA.</title>
        <authorList>
            <person name="Schachtman D."/>
        </authorList>
    </citation>
    <scope>NUCLEOTIDE SEQUENCE [LARGE SCALE GENOMIC DNA]</scope>
    <source>
        <strain evidence="2 3">DS2154</strain>
    </source>
</reference>
<sequence>MNPPVARIAPVATDWFGLVDAGLRVLLAAAAPISAVIFVAQSF</sequence>
<evidence type="ECO:0000313" key="2">
    <source>
        <dbReference type="EMBL" id="MDR6529756.1"/>
    </source>
</evidence>
<keyword evidence="1" id="KW-0472">Membrane</keyword>
<evidence type="ECO:0000313" key="3">
    <source>
        <dbReference type="Proteomes" id="UP001262754"/>
    </source>
</evidence>
<keyword evidence="1" id="KW-1133">Transmembrane helix</keyword>
<dbReference type="EMBL" id="JAVDRL010000002">
    <property type="protein sequence ID" value="MDR6529756.1"/>
    <property type="molecule type" value="Genomic_DNA"/>
</dbReference>
<protein>
    <submittedName>
        <fullName evidence="2">Uncharacterized protein</fullName>
    </submittedName>
</protein>
<proteinExistence type="predicted"/>